<keyword evidence="2" id="KW-1185">Reference proteome</keyword>
<organism evidence="1 2">
    <name type="scientific">Mycobacterium europaeum</name>
    <dbReference type="NCBI Taxonomy" id="761804"/>
    <lineage>
        <taxon>Bacteria</taxon>
        <taxon>Bacillati</taxon>
        <taxon>Actinomycetota</taxon>
        <taxon>Actinomycetes</taxon>
        <taxon>Mycobacteriales</taxon>
        <taxon>Mycobacteriaceae</taxon>
        <taxon>Mycobacterium</taxon>
        <taxon>Mycobacterium simiae complex</taxon>
    </lineage>
</organism>
<dbReference type="EMBL" id="CTEC01000002">
    <property type="protein sequence ID" value="CQD18710.1"/>
    <property type="molecule type" value="Genomic_DNA"/>
</dbReference>
<dbReference type="AlphaFoldDB" id="A0A0U1DPE1"/>
<evidence type="ECO:0000313" key="2">
    <source>
        <dbReference type="Proteomes" id="UP000199601"/>
    </source>
</evidence>
<dbReference type="RefSeq" id="WP_244275338.1">
    <property type="nucleotide sequence ID" value="NZ_CTEC01000002.1"/>
</dbReference>
<accession>A0A0U1DPE1</accession>
<gene>
    <name evidence="1" type="ORF">BN000_04279</name>
</gene>
<proteinExistence type="predicted"/>
<evidence type="ECO:0000313" key="1">
    <source>
        <dbReference type="EMBL" id="CQD18710.1"/>
    </source>
</evidence>
<dbReference type="Proteomes" id="UP000199601">
    <property type="component" value="Unassembled WGS sequence"/>
</dbReference>
<dbReference type="SUPFAM" id="SSF53850">
    <property type="entry name" value="Periplasmic binding protein-like II"/>
    <property type="match status" value="1"/>
</dbReference>
<name>A0A0U1DPE1_9MYCO</name>
<sequence length="330" mass="37032">MSQRLELTYGGELYDRTWRLYTGEVQPEGVRLRYLHTAIEDLFWRQGKYAEFDVAEYSMGAYLATLKNPDRAFVALPIFPSRAFRHASVYVNADAVVSQPADLANTTVGTPEWSMTASLWMRGILGEHYGVELTSIDWRTGGLEETGRQEKAPVLPPEDFRVSHIGDDDTLSNQLLRGDLDGLITARTPQAFLQGDPRIKRLWPDFRSAERAYFEATAIIPIMHVVVVRRALLDAHPWLANNLVDAFELARRPVQHDLLDTAVCTSSLIWESAYAEEEAAVLGDPFRYGVADNAVALQALLSYAHQQGFTDHLLGYEEVFAPSTLSSARI</sequence>
<protein>
    <submittedName>
        <fullName evidence="1">4,5-dihydroxyphthalate decarboxylase</fullName>
    </submittedName>
</protein>
<reference evidence="2" key="1">
    <citation type="submission" date="2015-03" db="EMBL/GenBank/DDBJ databases">
        <authorList>
            <person name="Urmite Genomes"/>
        </authorList>
    </citation>
    <scope>NUCLEOTIDE SEQUENCE [LARGE SCALE GENOMIC DNA]</scope>
    <source>
        <strain evidence="2">CSUR P1344</strain>
    </source>
</reference>